<evidence type="ECO:0000256" key="2">
    <source>
        <dbReference type="ARBA" id="ARBA00022603"/>
    </source>
</evidence>
<sequence length="253" mass="28540">MFDPIIEALITLHQGVPRKGPGSDTLSREIIAKLRPLLPSQPVMADMGCGSGYSSFFLAGSLGGSVTAVDFAPPFIQELEEKLRSHPLKSVITPRVADMLDSGMKPHTLDLIWSEGAAYAVGVKNALESWHSLLKEGGYLMLSDCCWFTNQPSAEPQAFWQENYPDIQRIGENISMMEDRGYRLILTESLPSHCWWESYFDPMKARLDVLEHEVEPGSVLESVLKETRREQALFREYSDEYGYAFYLLQKVAR</sequence>
<comment type="pathway">
    <text evidence="1">Lipid metabolism.</text>
</comment>
<dbReference type="Pfam" id="PF13649">
    <property type="entry name" value="Methyltransf_25"/>
    <property type="match status" value="1"/>
</dbReference>
<dbReference type="GO" id="GO:0032259">
    <property type="term" value="P:methylation"/>
    <property type="evidence" value="ECO:0007669"/>
    <property type="project" value="UniProtKB-KW"/>
</dbReference>
<evidence type="ECO:0000256" key="3">
    <source>
        <dbReference type="ARBA" id="ARBA00022679"/>
    </source>
</evidence>
<protein>
    <submittedName>
        <fullName evidence="7">Putative SAM-dependent methyltransferases</fullName>
        <ecNumber evidence="7">2.1.1.103</ecNumber>
    </submittedName>
</protein>
<keyword evidence="3 7" id="KW-0808">Transferase</keyword>
<comment type="pathway">
    <text evidence="4">Phospholipid metabolism.</text>
</comment>
<evidence type="ECO:0000259" key="6">
    <source>
        <dbReference type="Pfam" id="PF13649"/>
    </source>
</evidence>
<dbReference type="PANTHER" id="PTHR44307">
    <property type="entry name" value="PHOSPHOETHANOLAMINE METHYLTRANSFERASE"/>
    <property type="match status" value="1"/>
</dbReference>
<organism evidence="7">
    <name type="scientific">Magnetococcus massalia (strain MO-1)</name>
    <dbReference type="NCBI Taxonomy" id="451514"/>
    <lineage>
        <taxon>Bacteria</taxon>
        <taxon>Pseudomonadati</taxon>
        <taxon>Pseudomonadota</taxon>
        <taxon>Magnetococcia</taxon>
        <taxon>Magnetococcales</taxon>
        <taxon>Magnetococcaceae</taxon>
        <taxon>Magnetococcus</taxon>
    </lineage>
</organism>
<dbReference type="PANTHER" id="PTHR44307:SF2">
    <property type="entry name" value="PHOSPHOETHANOLAMINE METHYLTRANSFERASE ISOFORM X1"/>
    <property type="match status" value="1"/>
</dbReference>
<evidence type="ECO:0000256" key="5">
    <source>
        <dbReference type="ARBA" id="ARBA00047622"/>
    </source>
</evidence>
<evidence type="ECO:0000313" key="7">
    <source>
        <dbReference type="EMBL" id="CRH05307.1"/>
    </source>
</evidence>
<gene>
    <name evidence="7" type="ORF">MAGMO_1113</name>
</gene>
<name>A0A1S7LGV4_MAGMO</name>
<dbReference type="EC" id="2.1.1.103" evidence="7"/>
<dbReference type="SUPFAM" id="SSF53335">
    <property type="entry name" value="S-adenosyl-L-methionine-dependent methyltransferases"/>
    <property type="match status" value="1"/>
</dbReference>
<dbReference type="Gene3D" id="3.40.50.150">
    <property type="entry name" value="Vaccinia Virus protein VP39"/>
    <property type="match status" value="1"/>
</dbReference>
<proteinExistence type="predicted"/>
<feature type="domain" description="Methyltransferase" evidence="6">
    <location>
        <begin position="46"/>
        <end position="138"/>
    </location>
</feature>
<dbReference type="EMBL" id="LO017727">
    <property type="protein sequence ID" value="CRH05307.1"/>
    <property type="molecule type" value="Genomic_DNA"/>
</dbReference>
<dbReference type="InterPro" id="IPR029063">
    <property type="entry name" value="SAM-dependent_MTases_sf"/>
</dbReference>
<dbReference type="GO" id="GO:0000234">
    <property type="term" value="F:phosphoethanolamine N-methyltransferase activity"/>
    <property type="evidence" value="ECO:0007669"/>
    <property type="project" value="UniProtKB-EC"/>
</dbReference>
<evidence type="ECO:0000256" key="4">
    <source>
        <dbReference type="ARBA" id="ARBA00025707"/>
    </source>
</evidence>
<dbReference type="InterPro" id="IPR041698">
    <property type="entry name" value="Methyltransf_25"/>
</dbReference>
<evidence type="ECO:0000256" key="1">
    <source>
        <dbReference type="ARBA" id="ARBA00005189"/>
    </source>
</evidence>
<accession>A0A1S7LGV4</accession>
<reference evidence="7" key="1">
    <citation type="submission" date="2015-04" db="EMBL/GenBank/DDBJ databases">
        <authorList>
            <person name="Syromyatnikov M.Y."/>
            <person name="Popov V.N."/>
        </authorList>
    </citation>
    <scope>NUCLEOTIDE SEQUENCE</scope>
    <source>
        <strain evidence="7">MO-1</strain>
    </source>
</reference>
<dbReference type="CDD" id="cd02440">
    <property type="entry name" value="AdoMet_MTases"/>
    <property type="match status" value="1"/>
</dbReference>
<comment type="catalytic activity">
    <reaction evidence="5">
        <text>phosphoethanolamine + S-adenosyl-L-methionine = N-methylethanolamine phosphate + S-adenosyl-L-homocysteine + H(+)</text>
        <dbReference type="Rhea" id="RHEA:20365"/>
        <dbReference type="ChEBI" id="CHEBI:15378"/>
        <dbReference type="ChEBI" id="CHEBI:57781"/>
        <dbReference type="ChEBI" id="CHEBI:57856"/>
        <dbReference type="ChEBI" id="CHEBI:58190"/>
        <dbReference type="ChEBI" id="CHEBI:59789"/>
        <dbReference type="EC" id="2.1.1.103"/>
    </reaction>
    <physiologicalReaction direction="left-to-right" evidence="5">
        <dbReference type="Rhea" id="RHEA:20366"/>
    </physiologicalReaction>
</comment>
<keyword evidence="2 7" id="KW-0489">Methyltransferase</keyword>
<dbReference type="AlphaFoldDB" id="A0A1S7LGV4"/>